<dbReference type="Proteomes" id="UP001235939">
    <property type="component" value="Chromosome 17"/>
</dbReference>
<dbReference type="SUPFAM" id="SSF55781">
    <property type="entry name" value="GAF domain-like"/>
    <property type="match status" value="1"/>
</dbReference>
<accession>A0ABY6LEA3</accession>
<dbReference type="Gene3D" id="3.30.450.40">
    <property type="match status" value="1"/>
</dbReference>
<protein>
    <submittedName>
        <fullName evidence="1">Uncharacterized protein</fullName>
    </submittedName>
</protein>
<name>A0ABY6LEA3_9ARAC</name>
<sequence length="79" mass="9065">MVNKLDGSFTQVDEESFSTFAIYCGLALHHAKLYDKIRRSEQKHRLALEILAYHSTCSTEELANLRSLQLSCTLDDMKE</sequence>
<gene>
    <name evidence="1" type="ORF">LAZ67_17002899</name>
</gene>
<evidence type="ECO:0000313" key="1">
    <source>
        <dbReference type="EMBL" id="UYV79495.1"/>
    </source>
</evidence>
<dbReference type="InterPro" id="IPR029016">
    <property type="entry name" value="GAF-like_dom_sf"/>
</dbReference>
<reference evidence="1 2" key="1">
    <citation type="submission" date="2022-01" db="EMBL/GenBank/DDBJ databases">
        <title>A chromosomal length assembly of Cordylochernes scorpioides.</title>
        <authorList>
            <person name="Zeh D."/>
            <person name="Zeh J."/>
        </authorList>
    </citation>
    <scope>NUCLEOTIDE SEQUENCE [LARGE SCALE GENOMIC DNA]</scope>
    <source>
        <strain evidence="1">IN4F17</strain>
        <tissue evidence="1">Whole Body</tissue>
    </source>
</reference>
<proteinExistence type="predicted"/>
<dbReference type="EMBL" id="CP092879">
    <property type="protein sequence ID" value="UYV79495.1"/>
    <property type="molecule type" value="Genomic_DNA"/>
</dbReference>
<evidence type="ECO:0000313" key="2">
    <source>
        <dbReference type="Proteomes" id="UP001235939"/>
    </source>
</evidence>
<organism evidence="1 2">
    <name type="scientific">Cordylochernes scorpioides</name>
    <dbReference type="NCBI Taxonomy" id="51811"/>
    <lineage>
        <taxon>Eukaryota</taxon>
        <taxon>Metazoa</taxon>
        <taxon>Ecdysozoa</taxon>
        <taxon>Arthropoda</taxon>
        <taxon>Chelicerata</taxon>
        <taxon>Arachnida</taxon>
        <taxon>Pseudoscorpiones</taxon>
        <taxon>Cheliferoidea</taxon>
        <taxon>Chernetidae</taxon>
        <taxon>Cordylochernes</taxon>
    </lineage>
</organism>
<keyword evidence="2" id="KW-1185">Reference proteome</keyword>